<organism evidence="1 2">
    <name type="scientific">Treponema saccharophilum DSM 2985</name>
    <dbReference type="NCBI Taxonomy" id="907348"/>
    <lineage>
        <taxon>Bacteria</taxon>
        <taxon>Pseudomonadati</taxon>
        <taxon>Spirochaetota</taxon>
        <taxon>Spirochaetia</taxon>
        <taxon>Spirochaetales</taxon>
        <taxon>Treponemataceae</taxon>
        <taxon>Treponema</taxon>
    </lineage>
</organism>
<protein>
    <submittedName>
        <fullName evidence="1">Uncharacterized protein</fullName>
    </submittedName>
</protein>
<dbReference type="RefSeq" id="WP_002701961.1">
    <property type="nucleotide sequence ID" value="NZ_AGRW01000025.1"/>
</dbReference>
<evidence type="ECO:0000313" key="1">
    <source>
        <dbReference type="EMBL" id="EIC03040.1"/>
    </source>
</evidence>
<gene>
    <name evidence="1" type="ORF">TresaDRAFT_2494</name>
</gene>
<dbReference type="EMBL" id="AGRW01000025">
    <property type="protein sequence ID" value="EIC03040.1"/>
    <property type="molecule type" value="Genomic_DNA"/>
</dbReference>
<evidence type="ECO:0000313" key="2">
    <source>
        <dbReference type="Proteomes" id="UP000003571"/>
    </source>
</evidence>
<accession>H7EHC0</accession>
<dbReference type="PATRIC" id="fig|907348.3.peg.181"/>
<dbReference type="Proteomes" id="UP000003571">
    <property type="component" value="Unassembled WGS sequence"/>
</dbReference>
<dbReference type="AlphaFoldDB" id="H7EHC0"/>
<sequence>MHDFEEPLEFDVSCEIMMLLYDLLTPTIMKGIDREFRRQNKNNASNDIPKAKILQKMLSINMDRIEEDMYITPGENGRTYLTGEWLLRPLLFRGKMMPTIYALKIAFAENENLRDKEIVFIPKMTGLEFRKTRWRGKTSLHTSYNLPTSALVRDPLKDDNIEHGKRQKFGPPPLIMFLFRMIFFVRSIPERMKAPRDKKHGQ</sequence>
<name>H7EHC0_9SPIR</name>
<comment type="caution">
    <text evidence="1">The sequence shown here is derived from an EMBL/GenBank/DDBJ whole genome shotgun (WGS) entry which is preliminary data.</text>
</comment>
<proteinExistence type="predicted"/>
<keyword evidence="2" id="KW-1185">Reference proteome</keyword>
<reference evidence="1 2" key="1">
    <citation type="submission" date="2011-09" db="EMBL/GenBank/DDBJ databases">
        <title>The draft genome of Treponema saccharophilum DSM 2985.</title>
        <authorList>
            <consortium name="US DOE Joint Genome Institute (JGI-PGF)"/>
            <person name="Lucas S."/>
            <person name="Copeland A."/>
            <person name="Lapidus A."/>
            <person name="Glavina del Rio T."/>
            <person name="Dalin E."/>
            <person name="Tice H."/>
            <person name="Bruce D."/>
            <person name="Goodwin L."/>
            <person name="Pitluck S."/>
            <person name="Peters L."/>
            <person name="Kyrpides N."/>
            <person name="Mavromatis K."/>
            <person name="Ivanova N."/>
            <person name="Markowitz V."/>
            <person name="Cheng J.-F."/>
            <person name="Hugenholtz P."/>
            <person name="Woyke T."/>
            <person name="Wu D."/>
            <person name="Gronow S."/>
            <person name="Wellnitz S."/>
            <person name="Brambilla E."/>
            <person name="Klenk H.-P."/>
            <person name="Eisen J.A."/>
        </authorList>
    </citation>
    <scope>NUCLEOTIDE SEQUENCE [LARGE SCALE GENOMIC DNA]</scope>
    <source>
        <strain evidence="1 2">DSM 2985</strain>
    </source>
</reference>